<evidence type="ECO:0000313" key="2">
    <source>
        <dbReference type="EMBL" id="KAH1173734.1"/>
    </source>
</evidence>
<feature type="region of interest" description="Disordered" evidence="1">
    <location>
        <begin position="36"/>
        <end position="145"/>
    </location>
</feature>
<gene>
    <name evidence="2" type="ORF">KIL84_017573</name>
</gene>
<comment type="caution">
    <text evidence="2">The sequence shown here is derived from an EMBL/GenBank/DDBJ whole genome shotgun (WGS) entry which is preliminary data.</text>
</comment>
<organism evidence="2 3">
    <name type="scientific">Mauremys mutica</name>
    <name type="common">yellowpond turtle</name>
    <dbReference type="NCBI Taxonomy" id="74926"/>
    <lineage>
        <taxon>Eukaryota</taxon>
        <taxon>Metazoa</taxon>
        <taxon>Chordata</taxon>
        <taxon>Craniata</taxon>
        <taxon>Vertebrata</taxon>
        <taxon>Euteleostomi</taxon>
        <taxon>Archelosauria</taxon>
        <taxon>Testudinata</taxon>
        <taxon>Testudines</taxon>
        <taxon>Cryptodira</taxon>
        <taxon>Durocryptodira</taxon>
        <taxon>Testudinoidea</taxon>
        <taxon>Geoemydidae</taxon>
        <taxon>Geoemydinae</taxon>
        <taxon>Mauremys</taxon>
    </lineage>
</organism>
<evidence type="ECO:0000313" key="3">
    <source>
        <dbReference type="Proteomes" id="UP000827986"/>
    </source>
</evidence>
<dbReference type="EMBL" id="JAHDVG010000482">
    <property type="protein sequence ID" value="KAH1173734.1"/>
    <property type="molecule type" value="Genomic_DNA"/>
</dbReference>
<evidence type="ECO:0000256" key="1">
    <source>
        <dbReference type="SAM" id="MobiDB-lite"/>
    </source>
</evidence>
<reference evidence="2" key="1">
    <citation type="submission" date="2021-09" db="EMBL/GenBank/DDBJ databases">
        <title>The genome of Mauremys mutica provides insights into the evolution of semi-aquatic lifestyle.</title>
        <authorList>
            <person name="Gong S."/>
            <person name="Gao Y."/>
        </authorList>
    </citation>
    <scope>NUCLEOTIDE SEQUENCE</scope>
    <source>
        <strain evidence="2">MM-2020</strain>
        <tissue evidence="2">Muscle</tissue>
    </source>
</reference>
<name>A0A9D3X4J4_9SAUR</name>
<dbReference type="Proteomes" id="UP000827986">
    <property type="component" value="Unassembled WGS sequence"/>
</dbReference>
<dbReference type="AlphaFoldDB" id="A0A9D3X4J4"/>
<accession>A0A9D3X4J4</accession>
<protein>
    <submittedName>
        <fullName evidence="2">Uncharacterized protein</fullName>
    </submittedName>
</protein>
<keyword evidence="3" id="KW-1185">Reference proteome</keyword>
<proteinExistence type="predicted"/>
<sequence>MSFQVSCSINQTTVKKLILSDCVTGRRKHPRVGCFPWNQIAGSPQVPGSQPGLRPGKEAQLPPMPPAPRSHPPQPSHSCISSRRPRPADGRVPPIPHQGWRSDTIHPPHVPPIQLLALHRAPPSRPQSPAGLGAATPPSPAPLAPRLLPTAPRLVLKPRTCALFW</sequence>
<feature type="compositionally biased region" description="Pro residues" evidence="1">
    <location>
        <begin position="62"/>
        <end position="75"/>
    </location>
</feature>